<name>A0A433X2L4_9HYPH</name>
<keyword evidence="1" id="KW-1133">Transmembrane helix</keyword>
<accession>A0A433X2L4</accession>
<protein>
    <submittedName>
        <fullName evidence="2">Uncharacterized protein</fullName>
    </submittedName>
</protein>
<dbReference type="EMBL" id="RZNJ01000008">
    <property type="protein sequence ID" value="RUT28336.1"/>
    <property type="molecule type" value="Genomic_DNA"/>
</dbReference>
<organism evidence="2 3">
    <name type="scientific">Arsenicitalea aurantiaca</name>
    <dbReference type="NCBI Taxonomy" id="1783274"/>
    <lineage>
        <taxon>Bacteria</taxon>
        <taxon>Pseudomonadati</taxon>
        <taxon>Pseudomonadota</taxon>
        <taxon>Alphaproteobacteria</taxon>
        <taxon>Hyphomicrobiales</taxon>
        <taxon>Devosiaceae</taxon>
        <taxon>Arsenicitalea</taxon>
    </lineage>
</organism>
<keyword evidence="1" id="KW-0812">Transmembrane</keyword>
<evidence type="ECO:0000256" key="1">
    <source>
        <dbReference type="SAM" id="Phobius"/>
    </source>
</evidence>
<dbReference type="OrthoDB" id="8139648at2"/>
<gene>
    <name evidence="2" type="ORF">EMQ25_17280</name>
</gene>
<evidence type="ECO:0000313" key="3">
    <source>
        <dbReference type="Proteomes" id="UP000281547"/>
    </source>
</evidence>
<evidence type="ECO:0000313" key="2">
    <source>
        <dbReference type="EMBL" id="RUT28336.1"/>
    </source>
</evidence>
<keyword evidence="1" id="KW-0472">Membrane</keyword>
<reference evidence="2 3" key="1">
    <citation type="journal article" date="2016" name="Int. J. Syst. Evol. Microbiol.">
        <title>Arsenicitalea aurantiaca gen. nov., sp. nov., a new member of the family Hyphomicrobiaceae, isolated from high-arsenic sediment.</title>
        <authorList>
            <person name="Mu Y."/>
            <person name="Zhou L."/>
            <person name="Zeng X.C."/>
            <person name="Liu L."/>
            <person name="Pan Y."/>
            <person name="Chen X."/>
            <person name="Wang J."/>
            <person name="Li S."/>
            <person name="Li W.J."/>
            <person name="Wang Y."/>
        </authorList>
    </citation>
    <scope>NUCLEOTIDE SEQUENCE [LARGE SCALE GENOMIC DNA]</scope>
    <source>
        <strain evidence="2 3">42-50</strain>
    </source>
</reference>
<keyword evidence="3" id="KW-1185">Reference proteome</keyword>
<dbReference type="Proteomes" id="UP000281547">
    <property type="component" value="Unassembled WGS sequence"/>
</dbReference>
<sequence>MRLIVRVLGTWLLGVAVILLIIDGTKSLAANALVITSLGETWSGLHAESIASVRAFFATRLFGPLLDESLTALLDFPAFAVIAVPGIVLALMGRSKRSRLFMRHDRI</sequence>
<comment type="caution">
    <text evidence="2">The sequence shown here is derived from an EMBL/GenBank/DDBJ whole genome shotgun (WGS) entry which is preliminary data.</text>
</comment>
<dbReference type="RefSeq" id="WP_127189861.1">
    <property type="nucleotide sequence ID" value="NZ_RZNJ01000008.1"/>
</dbReference>
<feature type="transmembrane region" description="Helical" evidence="1">
    <location>
        <begin position="70"/>
        <end position="93"/>
    </location>
</feature>
<dbReference type="AlphaFoldDB" id="A0A433X2L4"/>
<proteinExistence type="predicted"/>